<dbReference type="EMBL" id="CAJVPL010003723">
    <property type="protein sequence ID" value="CAG8637414.1"/>
    <property type="molecule type" value="Genomic_DNA"/>
</dbReference>
<dbReference type="InterPro" id="IPR032675">
    <property type="entry name" value="LRR_dom_sf"/>
</dbReference>
<keyword evidence="2" id="KW-0677">Repeat</keyword>
<keyword evidence="4" id="KW-1185">Reference proteome</keyword>
<reference evidence="3" key="1">
    <citation type="submission" date="2021-06" db="EMBL/GenBank/DDBJ databases">
        <authorList>
            <person name="Kallberg Y."/>
            <person name="Tangrot J."/>
            <person name="Rosling A."/>
        </authorList>
    </citation>
    <scope>NUCLEOTIDE SEQUENCE</scope>
    <source>
        <strain evidence="3">MT106</strain>
    </source>
</reference>
<dbReference type="InterPro" id="IPR050216">
    <property type="entry name" value="LRR_domain-containing"/>
</dbReference>
<dbReference type="InterPro" id="IPR025875">
    <property type="entry name" value="Leu-rich_rpt_4"/>
</dbReference>
<dbReference type="Gene3D" id="3.80.10.10">
    <property type="entry name" value="Ribonuclease Inhibitor"/>
    <property type="match status" value="1"/>
</dbReference>
<evidence type="ECO:0000313" key="4">
    <source>
        <dbReference type="Proteomes" id="UP000789831"/>
    </source>
</evidence>
<accession>A0A9N9GXT5</accession>
<organism evidence="3 4">
    <name type="scientific">Ambispora gerdemannii</name>
    <dbReference type="NCBI Taxonomy" id="144530"/>
    <lineage>
        <taxon>Eukaryota</taxon>
        <taxon>Fungi</taxon>
        <taxon>Fungi incertae sedis</taxon>
        <taxon>Mucoromycota</taxon>
        <taxon>Glomeromycotina</taxon>
        <taxon>Glomeromycetes</taxon>
        <taxon>Archaeosporales</taxon>
        <taxon>Ambisporaceae</taxon>
        <taxon>Ambispora</taxon>
    </lineage>
</organism>
<evidence type="ECO:0000313" key="3">
    <source>
        <dbReference type="EMBL" id="CAG8637414.1"/>
    </source>
</evidence>
<keyword evidence="1" id="KW-0433">Leucine-rich repeat</keyword>
<dbReference type="SUPFAM" id="SSF52058">
    <property type="entry name" value="L domain-like"/>
    <property type="match status" value="1"/>
</dbReference>
<evidence type="ECO:0000256" key="1">
    <source>
        <dbReference type="ARBA" id="ARBA00022614"/>
    </source>
</evidence>
<dbReference type="GO" id="GO:0005737">
    <property type="term" value="C:cytoplasm"/>
    <property type="evidence" value="ECO:0007669"/>
    <property type="project" value="TreeGrafter"/>
</dbReference>
<dbReference type="PANTHER" id="PTHR48051">
    <property type="match status" value="1"/>
</dbReference>
<proteinExistence type="predicted"/>
<dbReference type="PANTHER" id="PTHR48051:SF1">
    <property type="entry name" value="RAS SUPPRESSOR PROTEIN 1"/>
    <property type="match status" value="1"/>
</dbReference>
<protein>
    <submittedName>
        <fullName evidence="3">10039_t:CDS:1</fullName>
    </submittedName>
</protein>
<dbReference type="AlphaFoldDB" id="A0A9N9GXT5"/>
<evidence type="ECO:0000256" key="2">
    <source>
        <dbReference type="ARBA" id="ARBA00022737"/>
    </source>
</evidence>
<name>A0A9N9GXT5_9GLOM</name>
<dbReference type="OrthoDB" id="433501at2759"/>
<comment type="caution">
    <text evidence="3">The sequence shown here is derived from an EMBL/GenBank/DDBJ whole genome shotgun (WGS) entry which is preliminary data.</text>
</comment>
<dbReference type="Proteomes" id="UP000789831">
    <property type="component" value="Unassembled WGS sequence"/>
</dbReference>
<sequence>MDILGSDQSSFAAYLKERGHDPSTISKEEIKKLKRDYKITPQQAFDEDNEELKINNCEKLTAVYCSTNKLKKLDINDCPQLENLDCSNNELTDLGLSNYQQLKVLNCAGNKFTNLSFFNYCPNLTELHCENNKLTNLDFSVLNREKLTKINIKNNNLSESDLSVLASFPNLKEKKELNLDLNQERVGGYLDLSDFTNLEKLELSASKMTTLNLDEELELGGNNYFPEGDLEVFAPFQKLKTLTIADFSNESKFIGSLKSLRNMNELKKMTIIGTNVNCGLEYLAENVEEVYYVPLRSENRMNDIYEELQPFGGDIKKWREVKMDKKCYLSLSPLMPPQLIGENKQKSKFSKLVEKIQRQNRESELLANISKINYDKIHFEDWPRNKKREFSSSEQLPTRIYNIHENKVEETKDNPSIKNYAILSYVWGDPNIKATPEMEKEE</sequence>
<gene>
    <name evidence="3" type="ORF">AGERDE_LOCUS10812</name>
</gene>
<dbReference type="Pfam" id="PF12799">
    <property type="entry name" value="LRR_4"/>
    <property type="match status" value="1"/>
</dbReference>